<dbReference type="RefSeq" id="WP_231820944.1">
    <property type="nucleotide sequence ID" value="NZ_CP082781.1"/>
</dbReference>
<evidence type="ECO:0008006" key="3">
    <source>
        <dbReference type="Google" id="ProtNLM"/>
    </source>
</evidence>
<sequence length="196" mass="21204">MSVVLGVDPSLTCTGVAMVEFGPVLDGCEPLRWETWRARWRGETPADVAQERRRIRHLLMDILAVVPRRVDLSVIEGPAPHAKFRGKPDEMGGLRWMLIDQLLARGPVVAIDPMTRALIATGYGRSSKDSVLAQVRADFPGVHVPDHNVADAVALAGAGAAQLGLPVPYRADQVRAHAKVAWPVEGELVLAEQGKS</sequence>
<dbReference type="EMBL" id="CP082781">
    <property type="protein sequence ID" value="UGS27612.1"/>
    <property type="molecule type" value="Genomic_DNA"/>
</dbReference>
<dbReference type="Proteomes" id="UP001199642">
    <property type="component" value="Chromosome"/>
</dbReference>
<gene>
    <name evidence="1" type="ORF">K8F61_05330</name>
</gene>
<evidence type="ECO:0000313" key="1">
    <source>
        <dbReference type="EMBL" id="UGS27612.1"/>
    </source>
</evidence>
<evidence type="ECO:0000313" key="2">
    <source>
        <dbReference type="Proteomes" id="UP001199642"/>
    </source>
</evidence>
<reference evidence="1 2" key="1">
    <citation type="submission" date="2023-01" db="EMBL/GenBank/DDBJ databases">
        <title>Characterization of estradiol degrading bacteria Microbacterium sp. MZT7 and reveal degrading genes through genome analysis.</title>
        <authorList>
            <person name="Hao P."/>
            <person name="Gao Y."/>
        </authorList>
    </citation>
    <scope>NUCLEOTIDE SEQUENCE [LARGE SCALE GENOMIC DNA]</scope>
    <source>
        <strain evidence="1 2">MZT7</strain>
    </source>
</reference>
<protein>
    <recommendedName>
        <fullName evidence="3">Holliday junction nuclease RuvC</fullName>
    </recommendedName>
</protein>
<dbReference type="InterPro" id="IPR012337">
    <property type="entry name" value="RNaseH-like_sf"/>
</dbReference>
<dbReference type="InterPro" id="IPR036397">
    <property type="entry name" value="RNaseH_sf"/>
</dbReference>
<dbReference type="Gene3D" id="3.30.420.10">
    <property type="entry name" value="Ribonuclease H-like superfamily/Ribonuclease H"/>
    <property type="match status" value="1"/>
</dbReference>
<organism evidence="1 2">
    <name type="scientific">Microbacterium resistens</name>
    <dbReference type="NCBI Taxonomy" id="156977"/>
    <lineage>
        <taxon>Bacteria</taxon>
        <taxon>Bacillati</taxon>
        <taxon>Actinomycetota</taxon>
        <taxon>Actinomycetes</taxon>
        <taxon>Micrococcales</taxon>
        <taxon>Microbacteriaceae</taxon>
        <taxon>Microbacterium</taxon>
    </lineage>
</organism>
<dbReference type="SUPFAM" id="SSF53098">
    <property type="entry name" value="Ribonuclease H-like"/>
    <property type="match status" value="1"/>
</dbReference>
<name>A0ABY3RUU8_9MICO</name>
<proteinExistence type="predicted"/>
<accession>A0ABY3RUU8</accession>
<keyword evidence="2" id="KW-1185">Reference proteome</keyword>